<name>A0A6J4HSN3_9ACTN</name>
<dbReference type="SUPFAM" id="SSF51695">
    <property type="entry name" value="PLC-like phosphodiesterases"/>
    <property type="match status" value="1"/>
</dbReference>
<organism evidence="2">
    <name type="scientific">uncultured Acidimicrobiales bacterium</name>
    <dbReference type="NCBI Taxonomy" id="310071"/>
    <lineage>
        <taxon>Bacteria</taxon>
        <taxon>Bacillati</taxon>
        <taxon>Actinomycetota</taxon>
        <taxon>Acidimicrobiia</taxon>
        <taxon>Acidimicrobiales</taxon>
        <taxon>environmental samples</taxon>
    </lineage>
</organism>
<protein>
    <recommendedName>
        <fullName evidence="1">GP-PDE domain-containing protein</fullName>
    </recommendedName>
</protein>
<dbReference type="Gene3D" id="3.20.20.190">
    <property type="entry name" value="Phosphatidylinositol (PI) phosphodiesterase"/>
    <property type="match status" value="1"/>
</dbReference>
<dbReference type="AlphaFoldDB" id="A0A6J4HSN3"/>
<dbReference type="PANTHER" id="PTHR46211">
    <property type="entry name" value="GLYCEROPHOSPHORYL DIESTER PHOSPHODIESTERASE"/>
    <property type="match status" value="1"/>
</dbReference>
<dbReference type="GO" id="GO:0006629">
    <property type="term" value="P:lipid metabolic process"/>
    <property type="evidence" value="ECO:0007669"/>
    <property type="project" value="InterPro"/>
</dbReference>
<accession>A0A6J4HSN3</accession>
<sequence>MVIGHRGLGKGVVDGHVENTRASFQAAVDAGVQWLETDVRACGDGTLVLAHHPTTAEGRFFSELSFAEASACGVATLDELLDWVPDGVGLNLEVKSSLEDAVKPRGETTAARFAARVADIRREHRLLVTSFDPSALLIVREHAPEVAIGLLGWVAYPLRKVIPAAAHLGCSAVVGHAAAFGPNSTDSAPFHREASWAVRVAHDAGLAVGAWCPGPDAAVQLIEAGVDAVIVNEVPAVLAALRPEPRTTGS</sequence>
<dbReference type="CDD" id="cd08556">
    <property type="entry name" value="GDPD"/>
    <property type="match status" value="1"/>
</dbReference>
<reference evidence="2" key="1">
    <citation type="submission" date="2020-02" db="EMBL/GenBank/DDBJ databases">
        <authorList>
            <person name="Meier V. D."/>
        </authorList>
    </citation>
    <scope>NUCLEOTIDE SEQUENCE</scope>
    <source>
        <strain evidence="2">AVDCRST_MAG50</strain>
    </source>
</reference>
<dbReference type="GO" id="GO:0008081">
    <property type="term" value="F:phosphoric diester hydrolase activity"/>
    <property type="evidence" value="ECO:0007669"/>
    <property type="project" value="InterPro"/>
</dbReference>
<dbReference type="PANTHER" id="PTHR46211:SF14">
    <property type="entry name" value="GLYCEROPHOSPHODIESTER PHOSPHODIESTERASE"/>
    <property type="match status" value="1"/>
</dbReference>
<evidence type="ECO:0000313" key="2">
    <source>
        <dbReference type="EMBL" id="CAA9231717.1"/>
    </source>
</evidence>
<dbReference type="EMBL" id="CADCTF010000062">
    <property type="protein sequence ID" value="CAA9231717.1"/>
    <property type="molecule type" value="Genomic_DNA"/>
</dbReference>
<feature type="domain" description="GP-PDE" evidence="1">
    <location>
        <begin position="1"/>
        <end position="241"/>
    </location>
</feature>
<dbReference type="Pfam" id="PF03009">
    <property type="entry name" value="GDPD"/>
    <property type="match status" value="1"/>
</dbReference>
<gene>
    <name evidence="2" type="ORF">AVDCRST_MAG50-1109</name>
</gene>
<dbReference type="InterPro" id="IPR030395">
    <property type="entry name" value="GP_PDE_dom"/>
</dbReference>
<dbReference type="InterPro" id="IPR017946">
    <property type="entry name" value="PLC-like_Pdiesterase_TIM-brl"/>
</dbReference>
<evidence type="ECO:0000259" key="1">
    <source>
        <dbReference type="PROSITE" id="PS51704"/>
    </source>
</evidence>
<dbReference type="PROSITE" id="PS51704">
    <property type="entry name" value="GP_PDE"/>
    <property type="match status" value="1"/>
</dbReference>
<proteinExistence type="predicted"/>